<dbReference type="Proteomes" id="UP000051379">
    <property type="component" value="Unassembled WGS sequence"/>
</dbReference>
<gene>
    <name evidence="1" type="ORF">FC88_GL002116</name>
</gene>
<keyword evidence="2" id="KW-1185">Reference proteome</keyword>
<dbReference type="EMBL" id="AZDO01000039">
    <property type="protein sequence ID" value="KRK96664.1"/>
    <property type="molecule type" value="Genomic_DNA"/>
</dbReference>
<accession>A0ABR5P7Y8</accession>
<sequence>MTLFLHYITKNNSRSNGKNYFILQKAIKRLQDSYMEQLDDDERKTLSLQIETLERSDTLNSNK</sequence>
<dbReference type="RefSeq" id="WP_162256524.1">
    <property type="nucleotide sequence ID" value="NZ_AZDO01000039.1"/>
</dbReference>
<name>A0ABR5P7Y8_9LACO</name>
<dbReference type="Pfam" id="PF17363">
    <property type="entry name" value="DUF5388"/>
    <property type="match status" value="1"/>
</dbReference>
<comment type="caution">
    <text evidence="1">The sequence shown here is derived from an EMBL/GenBank/DDBJ whole genome shotgun (WGS) entry which is preliminary data.</text>
</comment>
<dbReference type="InterPro" id="IPR035528">
    <property type="entry name" value="DUF5388"/>
</dbReference>
<evidence type="ECO:0000313" key="2">
    <source>
        <dbReference type="Proteomes" id="UP000051379"/>
    </source>
</evidence>
<proteinExistence type="predicted"/>
<evidence type="ECO:0000313" key="1">
    <source>
        <dbReference type="EMBL" id="KRK96664.1"/>
    </source>
</evidence>
<organism evidence="1 2">
    <name type="scientific">Companilactobacillus futsaii JCM 17355</name>
    <dbReference type="NCBI Taxonomy" id="1423818"/>
    <lineage>
        <taxon>Bacteria</taxon>
        <taxon>Bacillati</taxon>
        <taxon>Bacillota</taxon>
        <taxon>Bacilli</taxon>
        <taxon>Lactobacillales</taxon>
        <taxon>Lactobacillaceae</taxon>
        <taxon>Companilactobacillus</taxon>
    </lineage>
</organism>
<protein>
    <submittedName>
        <fullName evidence="1">Uncharacterized protein</fullName>
    </submittedName>
</protein>
<reference evidence="1 2" key="1">
    <citation type="journal article" date="2015" name="Genome Announc.">
        <title>Expanding the biotechnology potential of lactobacilli through comparative genomics of 213 strains and associated genera.</title>
        <authorList>
            <person name="Sun Z."/>
            <person name="Harris H.M."/>
            <person name="McCann A."/>
            <person name="Guo C."/>
            <person name="Argimon S."/>
            <person name="Zhang W."/>
            <person name="Yang X."/>
            <person name="Jeffery I.B."/>
            <person name="Cooney J.C."/>
            <person name="Kagawa T.F."/>
            <person name="Liu W."/>
            <person name="Song Y."/>
            <person name="Salvetti E."/>
            <person name="Wrobel A."/>
            <person name="Rasinkangas P."/>
            <person name="Parkhill J."/>
            <person name="Rea M.C."/>
            <person name="O'Sullivan O."/>
            <person name="Ritari J."/>
            <person name="Douillard F.P."/>
            <person name="Paul Ross R."/>
            <person name="Yang R."/>
            <person name="Briner A.E."/>
            <person name="Felis G.E."/>
            <person name="de Vos W.M."/>
            <person name="Barrangou R."/>
            <person name="Klaenhammer T.R."/>
            <person name="Caufield P.W."/>
            <person name="Cui Y."/>
            <person name="Zhang H."/>
            <person name="O'Toole P.W."/>
        </authorList>
    </citation>
    <scope>NUCLEOTIDE SEQUENCE [LARGE SCALE GENOMIC DNA]</scope>
    <source>
        <strain evidence="1 2">JCM 17355</strain>
    </source>
</reference>